<sequence length="420" mass="46466">MVWLFARGSAARARKVRCLLAIFLLGPWAVAWASESPAPIHIYLDADRTHNQASAIAIERGLQVALDEADNQVQGRPVALVTTDHRGNSLRAKRNMEQAFNDPSTLLVMAGMHSPPLIKYRDYINEQQMLTLVPWAAGGPITRYSKGENWIFRLSVDDTKAGQRLAAYALTDKHCKHPHLLLERTPWGASNQKSLTAAFQGKLPIEPPTSWFNWEVSEESARIMLRSIVNSQADCLIFVGNARDGITIMNAAHSLAQWRTIPVISHWGITGADFSKRVPHATREALDLSFLQTCFSFNAPDLPARAQKVLNLASTRYPGIRSGKDIQAPAGFIHAYDLGRLLLTALNRISLGDDMPTNRAALRRALENLPTPVEGLVKTYQRPFAPFSHKAPDAHEALGLDDLCMARYTADNSIELLASP</sequence>
<evidence type="ECO:0000256" key="2">
    <source>
        <dbReference type="ARBA" id="ARBA00022729"/>
    </source>
</evidence>
<reference evidence="4 5" key="1">
    <citation type="journal article" date="2013" name="Genome Announc.">
        <title>Complete genome sequence of Simiduia agarivorans SA1(T), a marine bacterium able to degrade a variety of polysaccharides.</title>
        <authorList>
            <person name="Lin S.Y."/>
            <person name="Shieh W.Y."/>
            <person name="Chen J.S."/>
            <person name="Tang S.L."/>
        </authorList>
    </citation>
    <scope>NUCLEOTIDE SEQUENCE [LARGE SCALE GENOMIC DNA]</scope>
    <source>
        <strain evidence="5">DSM 21679 / JCM 13881 / BCRC 17597 / SA1</strain>
    </source>
</reference>
<dbReference type="KEGG" id="saga:M5M_06200"/>
<feature type="domain" description="Leucine-binding protein" evidence="3">
    <location>
        <begin position="52"/>
        <end position="378"/>
    </location>
</feature>
<dbReference type="Pfam" id="PF13458">
    <property type="entry name" value="Peripla_BP_6"/>
    <property type="match status" value="1"/>
</dbReference>
<dbReference type="HOGENOM" id="CLU_027128_0_0_6"/>
<gene>
    <name evidence="4" type="ordered locus">M5M_06200</name>
</gene>
<dbReference type="EMBL" id="CP003746">
    <property type="protein sequence ID" value="AFU98435.1"/>
    <property type="molecule type" value="Genomic_DNA"/>
</dbReference>
<dbReference type="InterPro" id="IPR028081">
    <property type="entry name" value="Leu-bd"/>
</dbReference>
<dbReference type="Gene3D" id="3.40.50.2300">
    <property type="match status" value="2"/>
</dbReference>
<dbReference type="InterPro" id="IPR051010">
    <property type="entry name" value="BCAA_transport"/>
</dbReference>
<evidence type="ECO:0000313" key="5">
    <source>
        <dbReference type="Proteomes" id="UP000000466"/>
    </source>
</evidence>
<keyword evidence="2" id="KW-0732">Signal</keyword>
<dbReference type="STRING" id="1117647.M5M_06200"/>
<proteinExistence type="inferred from homology"/>
<dbReference type="eggNOG" id="COG0683">
    <property type="taxonomic scope" value="Bacteria"/>
</dbReference>
<dbReference type="CDD" id="cd19979">
    <property type="entry name" value="PBP1_ABC_ligand_binding-like"/>
    <property type="match status" value="1"/>
</dbReference>
<dbReference type="RefSeq" id="WP_015046608.1">
    <property type="nucleotide sequence ID" value="NC_018868.3"/>
</dbReference>
<accession>K4KJN3</accession>
<evidence type="ECO:0000259" key="3">
    <source>
        <dbReference type="Pfam" id="PF13458"/>
    </source>
</evidence>
<dbReference type="AlphaFoldDB" id="K4KJN3"/>
<dbReference type="SUPFAM" id="SSF53822">
    <property type="entry name" value="Periplasmic binding protein-like I"/>
    <property type="match status" value="1"/>
</dbReference>
<dbReference type="OrthoDB" id="9147078at2"/>
<dbReference type="PANTHER" id="PTHR30483:SF6">
    <property type="entry name" value="PERIPLASMIC BINDING PROTEIN OF ABC TRANSPORTER FOR NATURAL AMINO ACIDS"/>
    <property type="match status" value="1"/>
</dbReference>
<dbReference type="InterPro" id="IPR028082">
    <property type="entry name" value="Peripla_BP_I"/>
</dbReference>
<keyword evidence="5" id="KW-1185">Reference proteome</keyword>
<organism evidence="4 5">
    <name type="scientific">Simiduia agarivorans (strain DSM 21679 / JCM 13881 / BCRC 17597 / SA1)</name>
    <dbReference type="NCBI Taxonomy" id="1117647"/>
    <lineage>
        <taxon>Bacteria</taxon>
        <taxon>Pseudomonadati</taxon>
        <taxon>Pseudomonadota</taxon>
        <taxon>Gammaproteobacteria</taxon>
        <taxon>Cellvibrionales</taxon>
        <taxon>Cellvibrionaceae</taxon>
        <taxon>Simiduia</taxon>
    </lineage>
</organism>
<dbReference type="Proteomes" id="UP000000466">
    <property type="component" value="Chromosome"/>
</dbReference>
<evidence type="ECO:0000313" key="4">
    <source>
        <dbReference type="EMBL" id="AFU98435.1"/>
    </source>
</evidence>
<evidence type="ECO:0000256" key="1">
    <source>
        <dbReference type="ARBA" id="ARBA00010062"/>
    </source>
</evidence>
<name>K4KJN3_SIMAS</name>
<protein>
    <recommendedName>
        <fullName evidence="3">Leucine-binding protein domain-containing protein</fullName>
    </recommendedName>
</protein>
<comment type="similarity">
    <text evidence="1">Belongs to the leucine-binding protein family.</text>
</comment>
<dbReference type="PANTHER" id="PTHR30483">
    <property type="entry name" value="LEUCINE-SPECIFIC-BINDING PROTEIN"/>
    <property type="match status" value="1"/>
</dbReference>